<keyword evidence="3" id="KW-0808">Transferase</keyword>
<organism evidence="12 13">
    <name type="scientific">Carnegiea gigantea</name>
    <dbReference type="NCBI Taxonomy" id="171969"/>
    <lineage>
        <taxon>Eukaryota</taxon>
        <taxon>Viridiplantae</taxon>
        <taxon>Streptophyta</taxon>
        <taxon>Embryophyta</taxon>
        <taxon>Tracheophyta</taxon>
        <taxon>Spermatophyta</taxon>
        <taxon>Magnoliopsida</taxon>
        <taxon>eudicotyledons</taxon>
        <taxon>Gunneridae</taxon>
        <taxon>Pentapetalae</taxon>
        <taxon>Caryophyllales</taxon>
        <taxon>Cactineae</taxon>
        <taxon>Cactaceae</taxon>
        <taxon>Cactoideae</taxon>
        <taxon>Echinocereeae</taxon>
        <taxon>Carnegiea</taxon>
    </lineage>
</organism>
<evidence type="ECO:0000256" key="6">
    <source>
        <dbReference type="ARBA" id="ARBA00022989"/>
    </source>
</evidence>
<dbReference type="SUPFAM" id="SSF53335">
    <property type="entry name" value="S-adenosyl-L-methionine-dependent methyltransferases"/>
    <property type="match status" value="2"/>
</dbReference>
<comment type="similarity">
    <text evidence="1">Belongs to the methyltransferase superfamily.</text>
</comment>
<feature type="compositionally biased region" description="Polar residues" evidence="10">
    <location>
        <begin position="148"/>
        <end position="183"/>
    </location>
</feature>
<feature type="compositionally biased region" description="Basic and acidic residues" evidence="10">
    <location>
        <begin position="132"/>
        <end position="147"/>
    </location>
</feature>
<feature type="compositionally biased region" description="Basic and acidic residues" evidence="10">
    <location>
        <begin position="240"/>
        <end position="264"/>
    </location>
</feature>
<evidence type="ECO:0000256" key="8">
    <source>
        <dbReference type="ARBA" id="ARBA00023180"/>
    </source>
</evidence>
<comment type="caution">
    <text evidence="12">The sequence shown here is derived from an EMBL/GenBank/DDBJ whole genome shotgun (WGS) entry which is preliminary data.</text>
</comment>
<dbReference type="GO" id="GO:0032259">
    <property type="term" value="P:methylation"/>
    <property type="evidence" value="ECO:0007669"/>
    <property type="project" value="UniProtKB-KW"/>
</dbReference>
<dbReference type="PANTHER" id="PTHR10108:SF1077">
    <property type="entry name" value="METHYLTRANSFERASE PMT27-RELATED"/>
    <property type="match status" value="1"/>
</dbReference>
<feature type="compositionally biased region" description="Basic and acidic residues" evidence="10">
    <location>
        <begin position="93"/>
        <end position="103"/>
    </location>
</feature>
<keyword evidence="4 11" id="KW-0812">Transmembrane</keyword>
<name>A0A9Q1QRK5_9CARY</name>
<evidence type="ECO:0000313" key="12">
    <source>
        <dbReference type="EMBL" id="KAJ8451962.1"/>
    </source>
</evidence>
<keyword evidence="5" id="KW-0735">Signal-anchor</keyword>
<proteinExistence type="inferred from homology"/>
<dbReference type="OrthoDB" id="2013972at2759"/>
<keyword evidence="6 11" id="KW-1133">Transmembrane helix</keyword>
<reference evidence="12" key="1">
    <citation type="submission" date="2022-04" db="EMBL/GenBank/DDBJ databases">
        <title>Carnegiea gigantea Genome sequencing and assembly v2.</title>
        <authorList>
            <person name="Copetti D."/>
            <person name="Sanderson M.J."/>
            <person name="Burquez A."/>
            <person name="Wojciechowski M.F."/>
        </authorList>
    </citation>
    <scope>NUCLEOTIDE SEQUENCE</scope>
    <source>
        <strain evidence="12">SGP5-SGP5p</strain>
        <tissue evidence="12">Aerial part</tissue>
    </source>
</reference>
<accession>A0A9Q1QRK5</accession>
<evidence type="ECO:0000256" key="9">
    <source>
        <dbReference type="ARBA" id="ARBA00060399"/>
    </source>
</evidence>
<keyword evidence="8" id="KW-0325">Glycoprotein</keyword>
<dbReference type="GO" id="GO:0008168">
    <property type="term" value="F:methyltransferase activity"/>
    <property type="evidence" value="ECO:0007669"/>
    <property type="project" value="UniProtKB-KW"/>
</dbReference>
<keyword evidence="7 11" id="KW-0472">Membrane</keyword>
<evidence type="ECO:0008006" key="14">
    <source>
        <dbReference type="Google" id="ProtNLM"/>
    </source>
</evidence>
<keyword evidence="2" id="KW-0489">Methyltransferase</keyword>
<feature type="compositionally biased region" description="Low complexity" evidence="10">
    <location>
        <begin position="282"/>
        <end position="294"/>
    </location>
</feature>
<comment type="subcellular location">
    <subcellularLocation>
        <location evidence="9">Endomembrane system</location>
        <topology evidence="9">Single-pass type II membrane protein</topology>
    </subcellularLocation>
</comment>
<dbReference type="Gene3D" id="3.40.50.150">
    <property type="entry name" value="Vaccinia Virus protein VP39"/>
    <property type="match status" value="1"/>
</dbReference>
<dbReference type="InterPro" id="IPR029063">
    <property type="entry name" value="SAM-dependent_MTases_sf"/>
</dbReference>
<evidence type="ECO:0000256" key="2">
    <source>
        <dbReference type="ARBA" id="ARBA00022603"/>
    </source>
</evidence>
<evidence type="ECO:0000256" key="5">
    <source>
        <dbReference type="ARBA" id="ARBA00022968"/>
    </source>
</evidence>
<protein>
    <recommendedName>
        <fullName evidence="14">Methyltransferase PMT27</fullName>
    </recommendedName>
</protein>
<gene>
    <name evidence="12" type="ORF">Cgig2_007445</name>
</gene>
<feature type="transmembrane region" description="Helical" evidence="11">
    <location>
        <begin position="15"/>
        <end position="37"/>
    </location>
</feature>
<feature type="compositionally biased region" description="Basic and acidic residues" evidence="10">
    <location>
        <begin position="210"/>
        <end position="227"/>
    </location>
</feature>
<evidence type="ECO:0000256" key="10">
    <source>
        <dbReference type="SAM" id="MobiDB-lite"/>
    </source>
</evidence>
<evidence type="ECO:0000313" key="13">
    <source>
        <dbReference type="Proteomes" id="UP001153076"/>
    </source>
</evidence>
<dbReference type="InterPro" id="IPR004159">
    <property type="entry name" value="Put_SAM_MeTrfase"/>
</dbReference>
<dbReference type="CDD" id="cd02440">
    <property type="entry name" value="AdoMet_MTases"/>
    <property type="match status" value="1"/>
</dbReference>
<feature type="compositionally biased region" description="Low complexity" evidence="10">
    <location>
        <begin position="229"/>
        <end position="239"/>
    </location>
</feature>
<dbReference type="GO" id="GO:0005802">
    <property type="term" value="C:trans-Golgi network"/>
    <property type="evidence" value="ECO:0007669"/>
    <property type="project" value="TreeGrafter"/>
</dbReference>
<evidence type="ECO:0000256" key="4">
    <source>
        <dbReference type="ARBA" id="ARBA00022692"/>
    </source>
</evidence>
<dbReference type="Pfam" id="PF03141">
    <property type="entry name" value="Methyltransf_29"/>
    <property type="match status" value="2"/>
</dbReference>
<feature type="compositionally biased region" description="Polar residues" evidence="10">
    <location>
        <begin position="301"/>
        <end position="313"/>
    </location>
</feature>
<evidence type="ECO:0000256" key="1">
    <source>
        <dbReference type="ARBA" id="ARBA00008361"/>
    </source>
</evidence>
<dbReference type="GO" id="GO:0005768">
    <property type="term" value="C:endosome"/>
    <property type="evidence" value="ECO:0007669"/>
    <property type="project" value="TreeGrafter"/>
</dbReference>
<evidence type="ECO:0000256" key="11">
    <source>
        <dbReference type="SAM" id="Phobius"/>
    </source>
</evidence>
<feature type="region of interest" description="Disordered" evidence="10">
    <location>
        <begin position="43"/>
        <end position="362"/>
    </location>
</feature>
<dbReference type="Proteomes" id="UP001153076">
    <property type="component" value="Unassembled WGS sequence"/>
</dbReference>
<dbReference type="AlphaFoldDB" id="A0A9Q1QRK5"/>
<dbReference type="FunFam" id="3.40.50.150:FF:000084">
    <property type="entry name" value="probable methyltransferase PMT23"/>
    <property type="match status" value="1"/>
</dbReference>
<dbReference type="EMBL" id="JAKOGI010000007">
    <property type="protein sequence ID" value="KAJ8451962.1"/>
    <property type="molecule type" value="Genomic_DNA"/>
</dbReference>
<keyword evidence="13" id="KW-1185">Reference proteome</keyword>
<sequence>MAFGRMRNKQRSSSGSYASTVTTVVFIALCVLGVWMLTSDSIVSPQTTTRTSTSTIGPDGIVKQDASEPGSKPFEDNPGDLPDDATKTGDPQKPLDDRGKGEMQENAGNNVDGNAKGKDSAVNVDPNAQDLGGKESREEAQQQKEHQTQASEESTFVQRENVQQSIKEESTNLVSPNNDPGSDQESKPQDRAEERNEGDQSQRNPNDTSDDGRKQKDDNLPQVKEEPQQDPQQQKQAQQQDDKAITFTDETKKEPPKEENKEDENTNPAKDNTDQLEKPASQQQDGEAAEQQGDTQRDIDSTNQVNRQDTTTSTDEKPVETNVLPNTGIPKESMESKRSWNTQAIKSKNEKQRRKDKMEGEDKESLYGYTWHLCNVTAGFDYIPCLDNEKALKKLRTTKHFEHRERHCPEDPPTCLVPLPPEYKKPIQWPQSRDRIWFHNVPHTELAEVKGHQNWVKVSGEFLTFPGGGTQFIHGALHYIDCIEKAAPGIKWGKRTRVVLDVGCGVASFGGYLFEKDVLTMSFAPKDEHEAQVQFALERGIPAISAVMGTQRLPFPSGVFDVVHCARCRVPWHAEGGRLLLELNRVLRPGGYFIWSATPVYQKLPEDVEIWEAMSFLTASMCWKLEKTYKDTLNKVGAAMYRKPTNNNCYEKRPENVPPMCKNDDDPNAAWYVPLHSCMHEIPTDESVRGSKWPLRWPKRLRVAPSWLNKTQMGIYGKPAPDDFERDYEHWQRVVNRSYLHGLGISWSNVRNVMDMRAAYGGYRPHFVCASFFGNYFYFEQIGQEHFAAALKDLKVWVMNVVNVNAPDTLPLIYERGLFGIYHDWCESFSTYPRTYDLLHADHLCKLAPVMAEIDRIVRPGGKLIVRDESAAIGEVENLLKSLHWEVHLTFSKDQEGILSATKSDWRPTTYATIS</sequence>
<feature type="compositionally biased region" description="Basic and acidic residues" evidence="10">
    <location>
        <begin position="184"/>
        <end position="200"/>
    </location>
</feature>
<evidence type="ECO:0000256" key="3">
    <source>
        <dbReference type="ARBA" id="ARBA00022679"/>
    </source>
</evidence>
<dbReference type="PANTHER" id="PTHR10108">
    <property type="entry name" value="SAM-DEPENDENT METHYLTRANSFERASE"/>
    <property type="match status" value="1"/>
</dbReference>
<evidence type="ECO:0000256" key="7">
    <source>
        <dbReference type="ARBA" id="ARBA00023136"/>
    </source>
</evidence>